<keyword evidence="1" id="KW-1133">Transmembrane helix</keyword>
<feature type="transmembrane region" description="Helical" evidence="1">
    <location>
        <begin position="37"/>
        <end position="60"/>
    </location>
</feature>
<sequence length="172" mass="19259">MHKLNNRLNYLRGMEALAAVALPIIFILDWRKSATGVHWPLGLAALLSVSYLLAQGALYWQLKHRALSASVPLPSYFDRLFNAFKASNLALFGAVALGFAVQIVGAGWNAQLAWPLGIFLFAVLEHINYYHYQLMYDTSASVRYVLRNRRLRKAALGVDLNRRAGRSVALND</sequence>
<evidence type="ECO:0000313" key="3">
    <source>
        <dbReference type="EMBL" id="MCP2010869.1"/>
    </source>
</evidence>
<keyword evidence="5" id="KW-1185">Reference proteome</keyword>
<name>A0AA41HAS4_9BURK</name>
<protein>
    <submittedName>
        <fullName evidence="2">Uncharacterized protein</fullName>
    </submittedName>
</protein>
<evidence type="ECO:0000256" key="1">
    <source>
        <dbReference type="SAM" id="Phobius"/>
    </source>
</evidence>
<dbReference type="EMBL" id="JAHTGR010000008">
    <property type="protein sequence ID" value="MBV6322655.1"/>
    <property type="molecule type" value="Genomic_DNA"/>
</dbReference>
<feature type="transmembrane region" description="Helical" evidence="1">
    <location>
        <begin position="89"/>
        <end position="106"/>
    </location>
</feature>
<dbReference type="AlphaFoldDB" id="A0AA41HAS4"/>
<feature type="transmembrane region" description="Helical" evidence="1">
    <location>
        <begin position="12"/>
        <end position="31"/>
    </location>
</feature>
<dbReference type="Proteomes" id="UP001155901">
    <property type="component" value="Unassembled WGS sequence"/>
</dbReference>
<gene>
    <name evidence="2" type="ORF">KVP70_17110</name>
    <name evidence="3" type="ORF">L1274_004611</name>
</gene>
<keyword evidence="1" id="KW-0812">Transmembrane</keyword>
<organism evidence="2 4">
    <name type="scientific">Duganella violaceipulchra</name>
    <dbReference type="NCBI Taxonomy" id="2849652"/>
    <lineage>
        <taxon>Bacteria</taxon>
        <taxon>Pseudomonadati</taxon>
        <taxon>Pseudomonadota</taxon>
        <taxon>Betaproteobacteria</taxon>
        <taxon>Burkholderiales</taxon>
        <taxon>Oxalobacteraceae</taxon>
        <taxon>Telluria group</taxon>
        <taxon>Duganella</taxon>
    </lineage>
</organism>
<keyword evidence="1" id="KW-0472">Membrane</keyword>
<dbReference type="EMBL" id="JALJZU010000009">
    <property type="protein sequence ID" value="MCP2010869.1"/>
    <property type="molecule type" value="Genomic_DNA"/>
</dbReference>
<dbReference type="Proteomes" id="UP001162889">
    <property type="component" value="Unassembled WGS sequence"/>
</dbReference>
<accession>A0AA41HAS4</accession>
<reference evidence="3" key="2">
    <citation type="submission" date="2022-03" db="EMBL/GenBank/DDBJ databases">
        <title>Genome Encyclopedia of Bacteria and Archaea VI: Functional Genomics of Type Strains.</title>
        <authorList>
            <person name="Whitman W."/>
        </authorList>
    </citation>
    <scope>NUCLEOTIDE SEQUENCE</scope>
    <source>
        <strain evidence="3">HSC-15S17</strain>
    </source>
</reference>
<evidence type="ECO:0000313" key="5">
    <source>
        <dbReference type="Proteomes" id="UP001162889"/>
    </source>
</evidence>
<proteinExistence type="predicted"/>
<evidence type="ECO:0000313" key="2">
    <source>
        <dbReference type="EMBL" id="MBV6322655.1"/>
    </source>
</evidence>
<comment type="caution">
    <text evidence="2">The sequence shown here is derived from an EMBL/GenBank/DDBJ whole genome shotgun (WGS) entry which is preliminary data.</text>
</comment>
<evidence type="ECO:0000313" key="4">
    <source>
        <dbReference type="Proteomes" id="UP001155901"/>
    </source>
</evidence>
<dbReference type="RefSeq" id="WP_217943408.1">
    <property type="nucleotide sequence ID" value="NZ_JAHTGR010000008.1"/>
</dbReference>
<reference evidence="2" key="1">
    <citation type="submission" date="2021-07" db="EMBL/GenBank/DDBJ databases">
        <title>Characterization of violacein-producing bacteria and related species.</title>
        <authorList>
            <person name="Wilson H.S."/>
            <person name="De Leon M.E."/>
        </authorList>
    </citation>
    <scope>NUCLEOTIDE SEQUENCE</scope>
    <source>
        <strain evidence="2">HSC-15S17</strain>
    </source>
</reference>
<feature type="transmembrane region" description="Helical" evidence="1">
    <location>
        <begin position="112"/>
        <end position="130"/>
    </location>
</feature>